<dbReference type="STRING" id="429701.A0A2G9GXL5"/>
<comment type="caution">
    <text evidence="1">The sequence shown here is derived from an EMBL/GenBank/DDBJ whole genome shotgun (WGS) entry which is preliminary data.</text>
</comment>
<keyword evidence="2" id="KW-1185">Reference proteome</keyword>
<organism evidence="1 2">
    <name type="scientific">Handroanthus impetiginosus</name>
    <dbReference type="NCBI Taxonomy" id="429701"/>
    <lineage>
        <taxon>Eukaryota</taxon>
        <taxon>Viridiplantae</taxon>
        <taxon>Streptophyta</taxon>
        <taxon>Embryophyta</taxon>
        <taxon>Tracheophyta</taxon>
        <taxon>Spermatophyta</taxon>
        <taxon>Magnoliopsida</taxon>
        <taxon>eudicotyledons</taxon>
        <taxon>Gunneridae</taxon>
        <taxon>Pentapetalae</taxon>
        <taxon>asterids</taxon>
        <taxon>lamiids</taxon>
        <taxon>Lamiales</taxon>
        <taxon>Bignoniaceae</taxon>
        <taxon>Crescentiina</taxon>
        <taxon>Tabebuia alliance</taxon>
        <taxon>Handroanthus</taxon>
    </lineage>
</organism>
<dbReference type="Proteomes" id="UP000231279">
    <property type="component" value="Unassembled WGS sequence"/>
</dbReference>
<reference evidence="2" key="1">
    <citation type="journal article" date="2018" name="Gigascience">
        <title>Genome assembly of the Pink Ipe (Handroanthus impetiginosus, Bignoniaceae), a highly valued, ecologically keystone Neotropical timber forest tree.</title>
        <authorList>
            <person name="Silva-Junior O.B."/>
            <person name="Grattapaglia D."/>
            <person name="Novaes E."/>
            <person name="Collevatti R.G."/>
        </authorList>
    </citation>
    <scope>NUCLEOTIDE SEQUENCE [LARGE SCALE GENOMIC DNA]</scope>
    <source>
        <strain evidence="2">cv. UFG-1</strain>
    </source>
</reference>
<dbReference type="OrthoDB" id="691764at2759"/>
<sequence length="188" mass="20885">MAGAAAYHAEEEQVWKCPKHPSKRRRNGICATCLRDRLLNLCPDCANVRPCPCLSTSTTSSSSSSSSSSSFRRSRSVAIPFLRSNTVRAKTPSSLSVLWRNKTKGCESINLNGDDENFETNYNRIEDFARMITRSRSVSAAETAMALGLRRANVSSSPAKRKSWLFSSPMKLFRNSRTVQDRSPLSRG</sequence>
<gene>
    <name evidence="1" type="ORF">CDL12_17668</name>
</gene>
<dbReference type="PANTHER" id="PTHR34197:SF2">
    <property type="entry name" value="OS04G0591300 PROTEIN"/>
    <property type="match status" value="1"/>
</dbReference>
<dbReference type="EMBL" id="NKXS01003442">
    <property type="protein sequence ID" value="PIN09750.1"/>
    <property type="molecule type" value="Genomic_DNA"/>
</dbReference>
<name>A0A2G9GXL5_9LAMI</name>
<proteinExistence type="predicted"/>
<accession>A0A2G9GXL5</accession>
<dbReference type="PANTHER" id="PTHR34197">
    <property type="entry name" value="OS04G0591300 PROTEIN"/>
    <property type="match status" value="1"/>
</dbReference>
<protein>
    <submittedName>
        <fullName evidence="1">Uncharacterized protein</fullName>
    </submittedName>
</protein>
<evidence type="ECO:0000313" key="1">
    <source>
        <dbReference type="EMBL" id="PIN09750.1"/>
    </source>
</evidence>
<evidence type="ECO:0000313" key="2">
    <source>
        <dbReference type="Proteomes" id="UP000231279"/>
    </source>
</evidence>
<dbReference type="AlphaFoldDB" id="A0A2G9GXL5"/>